<sequence>MDLFAKLGEAYSEDKLGNRRYIARSELEQLVTKETVEEELRQAHKRGMFSLFRTKRQARVKLTERVMEKGRKLFATCVYLSQPWGVKLLLDAQFTDHDLPLTKNGNSLTCERSSNKRFDWPADWELPKLDVFVDKQWLFLAPVFSTTGNHQTIDPMCPLPFSSVDEVKGTNNNVVFKAMVHPSHQKGFENETPRLKVALKEFKYKQDFQQEFNNLDKIRDLKHAKHITQKLDSFRQGNKNYIIFPWADGGDLVDVWENMDAEDRSPELALWGLEQMLGLAEALQALHDEMKDQENCRHGDLKPGNILHFKTRGYGILKVADFGISKVHVLGTLQRNDPTTTKATTPAYQAPEGDSSKTRSRKYDIWSLGCIFLEFTLWIARRNTAVKTFDAVRKAKTPGDEAYFYEKVENEPVVLHEVQNAFRDLRSLAKCGEDTAFGHLLDIIENDMIKVKVEERIEAGLLCDRLKRVLKRAREDTVYLFKNGLRIDS</sequence>
<dbReference type="PANTHER" id="PTHR24359">
    <property type="entry name" value="SERINE/THREONINE-PROTEIN KINASE SBK1"/>
    <property type="match status" value="1"/>
</dbReference>
<evidence type="ECO:0000259" key="2">
    <source>
        <dbReference type="PROSITE" id="PS50011"/>
    </source>
</evidence>
<reference evidence="3" key="1">
    <citation type="journal article" date="2020" name="Phytopathology">
        <title>Genome sequence and comparative analysis of Colletotrichum gloeosporioides isolated from Liriodendron leaves.</title>
        <authorList>
            <person name="Fu F.F."/>
            <person name="Hao Z."/>
            <person name="Wang P."/>
            <person name="Lu Y."/>
            <person name="Xue L.J."/>
            <person name="Wei G."/>
            <person name="Tian Y."/>
            <person name="Baishi H."/>
            <person name="Xu H."/>
            <person name="Shi J."/>
            <person name="Cheng T."/>
            <person name="Wang G."/>
            <person name="Yi Y."/>
            <person name="Chen J."/>
        </authorList>
    </citation>
    <scope>NUCLEOTIDE SEQUENCE</scope>
    <source>
        <strain evidence="3">Lc1</strain>
    </source>
</reference>
<accession>A0A8H4C7N1</accession>
<dbReference type="EMBL" id="WVTB01000091">
    <property type="protein sequence ID" value="KAF3798775.1"/>
    <property type="molecule type" value="Genomic_DNA"/>
</dbReference>
<dbReference type="PANTHER" id="PTHR24359:SF1">
    <property type="entry name" value="INHIBITOR OF NUCLEAR FACTOR KAPPA-B KINASE EPSILON SUBUNIT HOMOLOG 1-RELATED"/>
    <property type="match status" value="1"/>
</dbReference>
<feature type="domain" description="Protein kinase" evidence="2">
    <location>
        <begin position="161"/>
        <end position="470"/>
    </location>
</feature>
<dbReference type="RefSeq" id="XP_045257935.1">
    <property type="nucleotide sequence ID" value="XM_045408201.1"/>
</dbReference>
<dbReference type="Proteomes" id="UP000613401">
    <property type="component" value="Unassembled WGS sequence"/>
</dbReference>
<dbReference type="SMART" id="SM00220">
    <property type="entry name" value="S_TKc"/>
    <property type="match status" value="1"/>
</dbReference>
<dbReference type="InterPro" id="IPR011009">
    <property type="entry name" value="Kinase-like_dom_sf"/>
</dbReference>
<keyword evidence="4" id="KW-1185">Reference proteome</keyword>
<feature type="region of interest" description="Disordered" evidence="1">
    <location>
        <begin position="336"/>
        <end position="358"/>
    </location>
</feature>
<proteinExistence type="predicted"/>
<protein>
    <submittedName>
        <fullName evidence="3">Serine/threonine-protein kinase Chk2</fullName>
    </submittedName>
</protein>
<dbReference type="CDD" id="cd00180">
    <property type="entry name" value="PKc"/>
    <property type="match status" value="1"/>
</dbReference>
<dbReference type="Pfam" id="PF00069">
    <property type="entry name" value="Pkinase"/>
    <property type="match status" value="1"/>
</dbReference>
<keyword evidence="3" id="KW-0418">Kinase</keyword>
<dbReference type="GO" id="GO:0005524">
    <property type="term" value="F:ATP binding"/>
    <property type="evidence" value="ECO:0007669"/>
    <property type="project" value="InterPro"/>
</dbReference>
<evidence type="ECO:0000313" key="3">
    <source>
        <dbReference type="EMBL" id="KAF3798775.1"/>
    </source>
</evidence>
<dbReference type="Gene3D" id="1.10.510.10">
    <property type="entry name" value="Transferase(Phosphotransferase) domain 1"/>
    <property type="match status" value="1"/>
</dbReference>
<dbReference type="PROSITE" id="PS50011">
    <property type="entry name" value="PROTEIN_KINASE_DOM"/>
    <property type="match status" value="1"/>
</dbReference>
<dbReference type="AlphaFoldDB" id="A0A8H4C7N1"/>
<organism evidence="3 4">
    <name type="scientific">Colletotrichum gloeosporioides</name>
    <name type="common">Anthracnose fungus</name>
    <name type="synonym">Glomerella cingulata</name>
    <dbReference type="NCBI Taxonomy" id="474922"/>
    <lineage>
        <taxon>Eukaryota</taxon>
        <taxon>Fungi</taxon>
        <taxon>Dikarya</taxon>
        <taxon>Ascomycota</taxon>
        <taxon>Pezizomycotina</taxon>
        <taxon>Sordariomycetes</taxon>
        <taxon>Hypocreomycetidae</taxon>
        <taxon>Glomerellales</taxon>
        <taxon>Glomerellaceae</taxon>
        <taxon>Colletotrichum</taxon>
        <taxon>Colletotrichum gloeosporioides species complex</taxon>
    </lineage>
</organism>
<gene>
    <name evidence="3" type="ORF">GCG54_00008230</name>
</gene>
<dbReference type="SUPFAM" id="SSF56112">
    <property type="entry name" value="Protein kinase-like (PK-like)"/>
    <property type="match status" value="1"/>
</dbReference>
<dbReference type="GeneID" id="69015371"/>
<feature type="compositionally biased region" description="Polar residues" evidence="1">
    <location>
        <begin position="336"/>
        <end position="347"/>
    </location>
</feature>
<evidence type="ECO:0000256" key="1">
    <source>
        <dbReference type="SAM" id="MobiDB-lite"/>
    </source>
</evidence>
<dbReference type="InterPro" id="IPR000719">
    <property type="entry name" value="Prot_kinase_dom"/>
</dbReference>
<evidence type="ECO:0000313" key="4">
    <source>
        <dbReference type="Proteomes" id="UP000613401"/>
    </source>
</evidence>
<dbReference type="GO" id="GO:0004674">
    <property type="term" value="F:protein serine/threonine kinase activity"/>
    <property type="evidence" value="ECO:0007669"/>
    <property type="project" value="TreeGrafter"/>
</dbReference>
<keyword evidence="3" id="KW-0808">Transferase</keyword>
<reference evidence="3" key="2">
    <citation type="submission" date="2020-03" db="EMBL/GenBank/DDBJ databases">
        <authorList>
            <person name="Fu F.-F."/>
            <person name="Chen J."/>
        </authorList>
    </citation>
    <scope>NUCLEOTIDE SEQUENCE</scope>
    <source>
        <strain evidence="3">Lc1</strain>
    </source>
</reference>
<name>A0A8H4C7N1_COLGL</name>
<comment type="caution">
    <text evidence="3">The sequence shown here is derived from an EMBL/GenBank/DDBJ whole genome shotgun (WGS) entry which is preliminary data.</text>
</comment>